<evidence type="ECO:0000256" key="3">
    <source>
        <dbReference type="ARBA" id="ARBA00022989"/>
    </source>
</evidence>
<evidence type="ECO:0000256" key="2">
    <source>
        <dbReference type="ARBA" id="ARBA00022692"/>
    </source>
</evidence>
<dbReference type="AlphaFoldDB" id="A0A8H6JGZ2"/>
<evidence type="ECO:0000313" key="9">
    <source>
        <dbReference type="EMBL" id="KAF6812767.1"/>
    </source>
</evidence>
<evidence type="ECO:0000256" key="7">
    <source>
        <dbReference type="SAM" id="Phobius"/>
    </source>
</evidence>
<dbReference type="InterPro" id="IPR052337">
    <property type="entry name" value="SAT4-like"/>
</dbReference>
<sequence>MSNLEPITTTIVPVADTPEAIQVIYTNILLAVLVTIWTGLRLYSRHMRRVPFGIEDYLYMLSLILYYAFITLHFMMQFLGGAGHHIARLQPWHVEKLMKFGYATQVVYAISLGSLKISILLMLQRIFFIRPFKIAAWITMGLAGAWTLMTILIGLLICRPIAMQWDPTIPGGECGDQIAGFAAVGVVDLIVDLIIFILPIPMVLKLQVSKAHRLALVSIFGAGVLTIVFGALRLASVFTVDFLDFSYTSPNAMTWSSAEMGVALMVSSSPILRPVFDRVFGRFISTLRSSGNRTDPHSKYYNGAAKSGATGPRTLISASKHPSRAPDGFMAMSDSDENLEMSAMDAKGMPAGRSKSGRRRSEYGRSDLESGNDGRDDASTDKIYVRTEIVQQSS</sequence>
<keyword evidence="3 7" id="KW-1133">Transmembrane helix</keyword>
<comment type="caution">
    <text evidence="9">The sequence shown here is derived from an EMBL/GenBank/DDBJ whole genome shotgun (WGS) entry which is preliminary data.</text>
</comment>
<feature type="compositionally biased region" description="Basic and acidic residues" evidence="6">
    <location>
        <begin position="359"/>
        <end position="385"/>
    </location>
</feature>
<dbReference type="PANTHER" id="PTHR33048:SF57">
    <property type="entry name" value="INTEGRAL MEMBRANE PROTEIN-RELATED"/>
    <property type="match status" value="1"/>
</dbReference>
<evidence type="ECO:0000256" key="4">
    <source>
        <dbReference type="ARBA" id="ARBA00023136"/>
    </source>
</evidence>
<proteinExistence type="inferred from homology"/>
<keyword evidence="4 7" id="KW-0472">Membrane</keyword>
<dbReference type="EMBL" id="WIGO01000423">
    <property type="protein sequence ID" value="KAF6812767.1"/>
    <property type="molecule type" value="Genomic_DNA"/>
</dbReference>
<dbReference type="GO" id="GO:0016020">
    <property type="term" value="C:membrane"/>
    <property type="evidence" value="ECO:0007669"/>
    <property type="project" value="UniProtKB-SubCell"/>
</dbReference>
<feature type="transmembrane region" description="Helical" evidence="7">
    <location>
        <begin position="177"/>
        <end position="202"/>
    </location>
</feature>
<reference evidence="9" key="1">
    <citation type="journal article" date="2020" name="Phytopathology">
        <title>Genome Sequence Resources of Colletotrichum truncatum, C. plurivorum, C. musicola, and C. sojae: Four Species Pathogenic to Soybean (Glycine max).</title>
        <authorList>
            <person name="Rogerio F."/>
            <person name="Boufleur T.R."/>
            <person name="Ciampi-Guillardi M."/>
            <person name="Sukno S.A."/>
            <person name="Thon M.R."/>
            <person name="Massola Junior N.S."/>
            <person name="Baroncelli R."/>
        </authorList>
    </citation>
    <scope>NUCLEOTIDE SEQUENCE</scope>
    <source>
        <strain evidence="9">LFN00145</strain>
    </source>
</reference>
<comment type="similarity">
    <text evidence="5">Belongs to the SAT4 family.</text>
</comment>
<organism evidence="9 10">
    <name type="scientific">Colletotrichum plurivorum</name>
    <dbReference type="NCBI Taxonomy" id="2175906"/>
    <lineage>
        <taxon>Eukaryota</taxon>
        <taxon>Fungi</taxon>
        <taxon>Dikarya</taxon>
        <taxon>Ascomycota</taxon>
        <taxon>Pezizomycotina</taxon>
        <taxon>Sordariomycetes</taxon>
        <taxon>Hypocreomycetidae</taxon>
        <taxon>Glomerellales</taxon>
        <taxon>Glomerellaceae</taxon>
        <taxon>Colletotrichum</taxon>
        <taxon>Colletotrichum orchidearum species complex</taxon>
    </lineage>
</organism>
<keyword evidence="10" id="KW-1185">Reference proteome</keyword>
<dbReference type="PANTHER" id="PTHR33048">
    <property type="entry name" value="PTH11-LIKE INTEGRAL MEMBRANE PROTEIN (AFU_ORTHOLOGUE AFUA_5G11245)"/>
    <property type="match status" value="1"/>
</dbReference>
<evidence type="ECO:0000259" key="8">
    <source>
        <dbReference type="Pfam" id="PF20684"/>
    </source>
</evidence>
<feature type="region of interest" description="Disordered" evidence="6">
    <location>
        <begin position="311"/>
        <end position="394"/>
    </location>
</feature>
<feature type="transmembrane region" description="Helical" evidence="7">
    <location>
        <begin position="20"/>
        <end position="44"/>
    </location>
</feature>
<dbReference type="Pfam" id="PF20684">
    <property type="entry name" value="Fung_rhodopsin"/>
    <property type="match status" value="1"/>
</dbReference>
<keyword evidence="2 7" id="KW-0812">Transmembrane</keyword>
<evidence type="ECO:0000313" key="10">
    <source>
        <dbReference type="Proteomes" id="UP000654918"/>
    </source>
</evidence>
<feature type="domain" description="Rhodopsin" evidence="8">
    <location>
        <begin position="40"/>
        <end position="277"/>
    </location>
</feature>
<name>A0A8H6JGZ2_9PEZI</name>
<feature type="transmembrane region" description="Helical" evidence="7">
    <location>
        <begin position="56"/>
        <end position="80"/>
    </location>
</feature>
<dbReference type="InterPro" id="IPR049326">
    <property type="entry name" value="Rhodopsin_dom_fungi"/>
</dbReference>
<feature type="transmembrane region" description="Helical" evidence="7">
    <location>
        <begin position="214"/>
        <end position="232"/>
    </location>
</feature>
<gene>
    <name evidence="9" type="ORF">CPLU01_14816</name>
</gene>
<evidence type="ECO:0000256" key="6">
    <source>
        <dbReference type="SAM" id="MobiDB-lite"/>
    </source>
</evidence>
<feature type="transmembrane region" description="Helical" evidence="7">
    <location>
        <begin position="100"/>
        <end position="123"/>
    </location>
</feature>
<accession>A0A8H6JGZ2</accession>
<protein>
    <submittedName>
        <fullName evidence="9">Integral membrane protein</fullName>
    </submittedName>
</protein>
<evidence type="ECO:0000256" key="5">
    <source>
        <dbReference type="ARBA" id="ARBA00038359"/>
    </source>
</evidence>
<dbReference type="Proteomes" id="UP000654918">
    <property type="component" value="Unassembled WGS sequence"/>
</dbReference>
<evidence type="ECO:0000256" key="1">
    <source>
        <dbReference type="ARBA" id="ARBA00004141"/>
    </source>
</evidence>
<feature type="transmembrane region" description="Helical" evidence="7">
    <location>
        <begin position="135"/>
        <end position="157"/>
    </location>
</feature>
<comment type="subcellular location">
    <subcellularLocation>
        <location evidence="1">Membrane</location>
        <topology evidence="1">Multi-pass membrane protein</topology>
    </subcellularLocation>
</comment>